<dbReference type="Proteomes" id="UP000218334">
    <property type="component" value="Unassembled WGS sequence"/>
</dbReference>
<sequence length="149" mass="16945">MQADTVSDALWYRALFPCELDSSHHEKVQRHCHQVKRFHQLADSLDVTIADTNSHLFLLLALQDSEYQLLFGNAIWYEPGLVDHLSAYPFSEYSCPRCVEELASGCTIPYFYGNHRLTLPNGRSDTSKAQPLLLKLYDKDRAVGAETTP</sequence>
<protein>
    <submittedName>
        <fullName evidence="1">Uncharacterized protein</fullName>
    </submittedName>
</protein>
<name>A0A2H3BF62_9AGAR</name>
<dbReference type="AlphaFoldDB" id="A0A2H3BF62"/>
<dbReference type="EMBL" id="KZ293429">
    <property type="protein sequence ID" value="PBK69515.1"/>
    <property type="molecule type" value="Genomic_DNA"/>
</dbReference>
<accession>A0A2H3BF62</accession>
<organism evidence="1 2">
    <name type="scientific">Armillaria solidipes</name>
    <dbReference type="NCBI Taxonomy" id="1076256"/>
    <lineage>
        <taxon>Eukaryota</taxon>
        <taxon>Fungi</taxon>
        <taxon>Dikarya</taxon>
        <taxon>Basidiomycota</taxon>
        <taxon>Agaricomycotina</taxon>
        <taxon>Agaricomycetes</taxon>
        <taxon>Agaricomycetidae</taxon>
        <taxon>Agaricales</taxon>
        <taxon>Marasmiineae</taxon>
        <taxon>Physalacriaceae</taxon>
        <taxon>Armillaria</taxon>
    </lineage>
</organism>
<evidence type="ECO:0000313" key="2">
    <source>
        <dbReference type="Proteomes" id="UP000218334"/>
    </source>
</evidence>
<reference evidence="2" key="1">
    <citation type="journal article" date="2017" name="Nat. Ecol. Evol.">
        <title>Genome expansion and lineage-specific genetic innovations in the forest pathogenic fungi Armillaria.</title>
        <authorList>
            <person name="Sipos G."/>
            <person name="Prasanna A.N."/>
            <person name="Walter M.C."/>
            <person name="O'Connor E."/>
            <person name="Balint B."/>
            <person name="Krizsan K."/>
            <person name="Kiss B."/>
            <person name="Hess J."/>
            <person name="Varga T."/>
            <person name="Slot J."/>
            <person name="Riley R."/>
            <person name="Boka B."/>
            <person name="Rigling D."/>
            <person name="Barry K."/>
            <person name="Lee J."/>
            <person name="Mihaltcheva S."/>
            <person name="LaButti K."/>
            <person name="Lipzen A."/>
            <person name="Waldron R."/>
            <person name="Moloney N.M."/>
            <person name="Sperisen C."/>
            <person name="Kredics L."/>
            <person name="Vagvoelgyi C."/>
            <person name="Patrignani A."/>
            <person name="Fitzpatrick D."/>
            <person name="Nagy I."/>
            <person name="Doyle S."/>
            <person name="Anderson J.B."/>
            <person name="Grigoriev I.V."/>
            <person name="Gueldener U."/>
            <person name="Muensterkoetter M."/>
            <person name="Nagy L.G."/>
        </authorList>
    </citation>
    <scope>NUCLEOTIDE SEQUENCE [LARGE SCALE GENOMIC DNA]</scope>
    <source>
        <strain evidence="2">28-4</strain>
    </source>
</reference>
<keyword evidence="2" id="KW-1185">Reference proteome</keyword>
<gene>
    <name evidence="1" type="ORF">ARMSODRAFT_1018909</name>
</gene>
<evidence type="ECO:0000313" key="1">
    <source>
        <dbReference type="EMBL" id="PBK69515.1"/>
    </source>
</evidence>
<proteinExistence type="predicted"/>